<dbReference type="GO" id="GO:0005829">
    <property type="term" value="C:cytosol"/>
    <property type="evidence" value="ECO:0007669"/>
    <property type="project" value="TreeGrafter"/>
</dbReference>
<evidence type="ECO:0000256" key="1">
    <source>
        <dbReference type="ARBA" id="ARBA00010426"/>
    </source>
</evidence>
<feature type="domain" description="Luciferase-like" evidence="5">
    <location>
        <begin position="11"/>
        <end position="316"/>
    </location>
</feature>
<dbReference type="OrthoDB" id="5241801at2"/>
<evidence type="ECO:0000256" key="2">
    <source>
        <dbReference type="ARBA" id="ARBA00022630"/>
    </source>
</evidence>
<dbReference type="InterPro" id="IPR050766">
    <property type="entry name" value="Bact_Lucif_Oxidored"/>
</dbReference>
<dbReference type="Proteomes" id="UP000219565">
    <property type="component" value="Unassembled WGS sequence"/>
</dbReference>
<dbReference type="InterPro" id="IPR011251">
    <property type="entry name" value="Luciferase-like_dom"/>
</dbReference>
<evidence type="ECO:0000256" key="4">
    <source>
        <dbReference type="ARBA" id="ARBA00023033"/>
    </source>
</evidence>
<organism evidence="6 7">
    <name type="scientific">Nocardia amikacinitolerans</name>
    <dbReference type="NCBI Taxonomy" id="756689"/>
    <lineage>
        <taxon>Bacteria</taxon>
        <taxon>Bacillati</taxon>
        <taxon>Actinomycetota</taxon>
        <taxon>Actinomycetes</taxon>
        <taxon>Mycobacteriales</taxon>
        <taxon>Nocardiaceae</taxon>
        <taxon>Nocardia</taxon>
    </lineage>
</organism>
<dbReference type="Pfam" id="PF00296">
    <property type="entry name" value="Bac_luciferase"/>
    <property type="match status" value="1"/>
</dbReference>
<evidence type="ECO:0000256" key="3">
    <source>
        <dbReference type="ARBA" id="ARBA00023002"/>
    </source>
</evidence>
<evidence type="ECO:0000313" key="7">
    <source>
        <dbReference type="Proteomes" id="UP000219565"/>
    </source>
</evidence>
<dbReference type="Gene3D" id="3.20.20.30">
    <property type="entry name" value="Luciferase-like domain"/>
    <property type="match status" value="1"/>
</dbReference>
<sequence length="403" mass="43906">MSDTASTGPTRFGFFLAPYHPLTGNPTLQLQRDLELVELADRLGYAEAWVGEHHSAGLEIIAAPEVFLAAAAQRTSRIRLGTGVNSLPYHQPLMLADRLCLLDHLTMGRTMMGVGPGQLATDAAMLGIDPVRQRDMMHESMAVLVRLLRGETVTAETDWYRLGEARLQLLPYQSGGMEMAVASTISPSGAVLAGRHGAGLLSLAASDPSGYEALVPNWKVYEKTLLEHGHAVDRSRWRLVAPMHLAETREQAMRDVEWGVEHLVDYIEKLSGRTAPWGQSPRDAVRQWVGEGFPAFGRATIGTPDDAIATIEKLTEQSGGFGTFLLLGLNVADWEATQRSARLFAEHVIPHFTQANRNRVASLEWANANSERMIGGLQAGIQSAFDKHGKTLAAALGADEESR</sequence>
<dbReference type="PANTHER" id="PTHR30137">
    <property type="entry name" value="LUCIFERASE-LIKE MONOOXYGENASE"/>
    <property type="match status" value="1"/>
</dbReference>
<protein>
    <submittedName>
        <fullName evidence="6">Limonene 1,2-monooxygenase</fullName>
    </submittedName>
</protein>
<evidence type="ECO:0000313" key="6">
    <source>
        <dbReference type="EMBL" id="SNY75370.1"/>
    </source>
</evidence>
<dbReference type="GO" id="GO:0016705">
    <property type="term" value="F:oxidoreductase activity, acting on paired donors, with incorporation or reduction of molecular oxygen"/>
    <property type="evidence" value="ECO:0007669"/>
    <property type="project" value="InterPro"/>
</dbReference>
<dbReference type="RefSeq" id="WP_097243455.1">
    <property type="nucleotide sequence ID" value="NZ_JAMTCV010000002.1"/>
</dbReference>
<keyword evidence="7" id="KW-1185">Reference proteome</keyword>
<name>A0A285KRW4_9NOCA</name>
<dbReference type="InterPro" id="IPR036661">
    <property type="entry name" value="Luciferase-like_sf"/>
</dbReference>
<dbReference type="SUPFAM" id="SSF51679">
    <property type="entry name" value="Bacterial luciferase-like"/>
    <property type="match status" value="1"/>
</dbReference>
<dbReference type="AlphaFoldDB" id="A0A285KRW4"/>
<dbReference type="EMBL" id="OBEG01000001">
    <property type="protein sequence ID" value="SNY75370.1"/>
    <property type="molecule type" value="Genomic_DNA"/>
</dbReference>
<reference evidence="6 7" key="1">
    <citation type="submission" date="2017-09" db="EMBL/GenBank/DDBJ databases">
        <authorList>
            <person name="Ehlers B."/>
            <person name="Leendertz F.H."/>
        </authorList>
    </citation>
    <scope>NUCLEOTIDE SEQUENCE [LARGE SCALE GENOMIC DNA]</scope>
    <source>
        <strain evidence="6 7">DSM 45537</strain>
    </source>
</reference>
<keyword evidence="3" id="KW-0560">Oxidoreductase</keyword>
<accession>A0A285KRW4</accession>
<gene>
    <name evidence="6" type="ORF">SAMN04244553_0482</name>
</gene>
<proteinExistence type="inferred from homology"/>
<evidence type="ECO:0000259" key="5">
    <source>
        <dbReference type="Pfam" id="PF00296"/>
    </source>
</evidence>
<keyword evidence="2" id="KW-0285">Flavoprotein</keyword>
<dbReference type="STRING" id="1379680.GCA_001612615_00550"/>
<dbReference type="PANTHER" id="PTHR30137:SF16">
    <property type="entry name" value="BLL0895 PROTEIN"/>
    <property type="match status" value="1"/>
</dbReference>
<comment type="similarity">
    <text evidence="1">Belongs to the bacterial luciferase oxidoreductase family.</text>
</comment>
<dbReference type="GO" id="GO:0004497">
    <property type="term" value="F:monooxygenase activity"/>
    <property type="evidence" value="ECO:0007669"/>
    <property type="project" value="UniProtKB-KW"/>
</dbReference>
<keyword evidence="4 6" id="KW-0503">Monooxygenase</keyword>